<evidence type="ECO:0000313" key="4">
    <source>
        <dbReference type="Proteomes" id="UP000494206"/>
    </source>
</evidence>
<keyword evidence="2" id="KW-1133">Transmembrane helix</keyword>
<proteinExistence type="predicted"/>
<feature type="compositionally biased region" description="Low complexity" evidence="1">
    <location>
        <begin position="120"/>
        <end position="146"/>
    </location>
</feature>
<feature type="compositionally biased region" description="Polar residues" evidence="1">
    <location>
        <begin position="147"/>
        <end position="156"/>
    </location>
</feature>
<evidence type="ECO:0000313" key="3">
    <source>
        <dbReference type="EMBL" id="CAB3403377.1"/>
    </source>
</evidence>
<feature type="region of interest" description="Disordered" evidence="1">
    <location>
        <begin position="439"/>
        <end position="482"/>
    </location>
</feature>
<feature type="region of interest" description="Disordered" evidence="1">
    <location>
        <begin position="262"/>
        <end position="412"/>
    </location>
</feature>
<organism evidence="3 4">
    <name type="scientific">Caenorhabditis bovis</name>
    <dbReference type="NCBI Taxonomy" id="2654633"/>
    <lineage>
        <taxon>Eukaryota</taxon>
        <taxon>Metazoa</taxon>
        <taxon>Ecdysozoa</taxon>
        <taxon>Nematoda</taxon>
        <taxon>Chromadorea</taxon>
        <taxon>Rhabditida</taxon>
        <taxon>Rhabditina</taxon>
        <taxon>Rhabditomorpha</taxon>
        <taxon>Rhabditoidea</taxon>
        <taxon>Rhabditidae</taxon>
        <taxon>Peloderinae</taxon>
        <taxon>Caenorhabditis</taxon>
    </lineage>
</organism>
<feature type="compositionally biased region" description="Low complexity" evidence="1">
    <location>
        <begin position="339"/>
        <end position="350"/>
    </location>
</feature>
<sequence length="597" mass="66106">MEIDWLLAGGLAFVVMLTVIFVKDSMTRAVTARPEAIENEFNQNQSVKEKAPMPLPEAKQQRKLKKQNKNVVATYTTTTNEVSSRTLDEILRDLGEKPEPQTVEKGRKDKRKKSKDQPKEQQQQQQQSSVKEQQKAQKGSKQQANQTQADKQSATQKAELGNKESKKEKLPSINHYGMERGDDEKPAAPVNAKRSSSGNAGSFEDAEEEFLSADEFNELGSNSRLTTPPTEFVDARAACDGPNELMLDGANYRADDEDVDVSVVQPTANEEDEFIPVGKNNRKKALSKDEKRAGSANDDRGAARHSPLSAAQSARRNMSVSDEGPHLASSNQPRRFSAQQSVQSQQQQQQPNAEKRGGRPMASAATLADYMEGTKKETHKNAKYKHKPSGGYHKHHQHSPQQSHNSHLDEAPFVDAVETTSPICVNTTSPAPAFSYADAAKKSSGENTPHEMSPTPHATTSTTVTMPTTTSPHNSAPSAACVDSKSQELSFIYEESLDEKNNLKKRQQQQHQSQNPHQNKKHLKPEDLFVRVNGREVRIGTSLANHLAKPMDPQMQALYNSLRDGWKKFMSGKPPVVYNPDNSEKPAEKPDKSTGRK</sequence>
<feature type="region of interest" description="Disordered" evidence="1">
    <location>
        <begin position="41"/>
        <end position="69"/>
    </location>
</feature>
<gene>
    <name evidence="3" type="ORF">CBOVIS_LOCUS5864</name>
</gene>
<protein>
    <submittedName>
        <fullName evidence="3">Uncharacterized protein</fullName>
    </submittedName>
</protein>
<feature type="region of interest" description="Disordered" evidence="1">
    <location>
        <begin position="501"/>
        <end position="526"/>
    </location>
</feature>
<dbReference type="EMBL" id="CADEPM010000003">
    <property type="protein sequence ID" value="CAB3403377.1"/>
    <property type="molecule type" value="Genomic_DNA"/>
</dbReference>
<feature type="compositionally biased region" description="Polar residues" evidence="1">
    <location>
        <begin position="219"/>
        <end position="228"/>
    </location>
</feature>
<feature type="compositionally biased region" description="Basic and acidic residues" evidence="1">
    <location>
        <begin position="286"/>
        <end position="302"/>
    </location>
</feature>
<keyword evidence="2" id="KW-0812">Transmembrane</keyword>
<evidence type="ECO:0000256" key="1">
    <source>
        <dbReference type="SAM" id="MobiDB-lite"/>
    </source>
</evidence>
<feature type="region of interest" description="Disordered" evidence="1">
    <location>
        <begin position="569"/>
        <end position="597"/>
    </location>
</feature>
<comment type="caution">
    <text evidence="3">The sequence shown here is derived from an EMBL/GenBank/DDBJ whole genome shotgun (WGS) entry which is preliminary data.</text>
</comment>
<feature type="compositionally biased region" description="Basic and acidic residues" evidence="1">
    <location>
        <begin position="160"/>
        <end position="170"/>
    </location>
</feature>
<feature type="compositionally biased region" description="Polar residues" evidence="1">
    <location>
        <begin position="328"/>
        <end position="338"/>
    </location>
</feature>
<accession>A0A8S1ETP5</accession>
<dbReference type="Proteomes" id="UP000494206">
    <property type="component" value="Unassembled WGS sequence"/>
</dbReference>
<feature type="region of interest" description="Disordered" evidence="1">
    <location>
        <begin position="91"/>
        <end position="228"/>
    </location>
</feature>
<evidence type="ECO:0000256" key="2">
    <source>
        <dbReference type="SAM" id="Phobius"/>
    </source>
</evidence>
<feature type="compositionally biased region" description="Acidic residues" evidence="1">
    <location>
        <begin position="204"/>
        <end position="217"/>
    </location>
</feature>
<feature type="compositionally biased region" description="Basic and acidic residues" evidence="1">
    <location>
        <begin position="91"/>
        <end position="107"/>
    </location>
</feature>
<feature type="transmembrane region" description="Helical" evidence="2">
    <location>
        <begin position="6"/>
        <end position="23"/>
    </location>
</feature>
<reference evidence="3 4" key="1">
    <citation type="submission" date="2020-04" db="EMBL/GenBank/DDBJ databases">
        <authorList>
            <person name="Laetsch R D."/>
            <person name="Stevens L."/>
            <person name="Kumar S."/>
            <person name="Blaxter L. M."/>
        </authorList>
    </citation>
    <scope>NUCLEOTIDE SEQUENCE [LARGE SCALE GENOMIC DNA]</scope>
</reference>
<feature type="compositionally biased region" description="Basic and acidic residues" evidence="1">
    <location>
        <begin position="582"/>
        <end position="597"/>
    </location>
</feature>
<dbReference type="AlphaFoldDB" id="A0A8S1ETP5"/>
<feature type="compositionally biased region" description="Basic and acidic residues" evidence="1">
    <location>
        <begin position="177"/>
        <end position="186"/>
    </location>
</feature>
<feature type="compositionally biased region" description="Polar residues" evidence="1">
    <location>
        <begin position="309"/>
        <end position="320"/>
    </location>
</feature>
<keyword evidence="4" id="KW-1185">Reference proteome</keyword>
<name>A0A8S1ETP5_9PELO</name>
<feature type="compositionally biased region" description="Basic residues" evidence="1">
    <location>
        <begin position="381"/>
        <end position="398"/>
    </location>
</feature>
<dbReference type="OrthoDB" id="5820586at2759"/>
<feature type="compositionally biased region" description="Low complexity" evidence="1">
    <location>
        <begin position="453"/>
        <end position="472"/>
    </location>
</feature>
<keyword evidence="2" id="KW-0472">Membrane</keyword>